<dbReference type="Pfam" id="PF03219">
    <property type="entry name" value="TLC"/>
    <property type="match status" value="1"/>
</dbReference>
<sequence>MLRGAGKQYTKFMKLTGKFMPMVVLFFLLAFVNTILDSLKDTLVITAAGGGAQ</sequence>
<name>A0A699YSV8_HAELA</name>
<reference evidence="9 10" key="1">
    <citation type="submission" date="2020-02" db="EMBL/GenBank/DDBJ databases">
        <title>Draft genome sequence of Haematococcus lacustris strain NIES-144.</title>
        <authorList>
            <person name="Morimoto D."/>
            <person name="Nakagawa S."/>
            <person name="Yoshida T."/>
            <person name="Sawayama S."/>
        </authorList>
    </citation>
    <scope>NUCLEOTIDE SEQUENCE [LARGE SCALE GENOMIC DNA]</scope>
    <source>
        <strain evidence="9 10">NIES-144</strain>
    </source>
</reference>
<organism evidence="9 10">
    <name type="scientific">Haematococcus lacustris</name>
    <name type="common">Green alga</name>
    <name type="synonym">Haematococcus pluvialis</name>
    <dbReference type="NCBI Taxonomy" id="44745"/>
    <lineage>
        <taxon>Eukaryota</taxon>
        <taxon>Viridiplantae</taxon>
        <taxon>Chlorophyta</taxon>
        <taxon>core chlorophytes</taxon>
        <taxon>Chlorophyceae</taxon>
        <taxon>CS clade</taxon>
        <taxon>Chlamydomonadales</taxon>
        <taxon>Haematococcaceae</taxon>
        <taxon>Haematococcus</taxon>
    </lineage>
</organism>
<evidence type="ECO:0000256" key="6">
    <source>
        <dbReference type="ARBA" id="ARBA00022989"/>
    </source>
</evidence>
<keyword evidence="2 8" id="KW-0813">Transport</keyword>
<gene>
    <name evidence="9" type="ORF">HaLaN_05109</name>
</gene>
<evidence type="ECO:0000256" key="4">
    <source>
        <dbReference type="ARBA" id="ARBA00022741"/>
    </source>
</evidence>
<keyword evidence="5 8" id="KW-0067">ATP-binding</keyword>
<evidence type="ECO:0000256" key="8">
    <source>
        <dbReference type="RuleBase" id="RU363121"/>
    </source>
</evidence>
<accession>A0A699YSV8</accession>
<dbReference type="EMBL" id="BLLF01000272">
    <property type="protein sequence ID" value="GFH09884.1"/>
    <property type="molecule type" value="Genomic_DNA"/>
</dbReference>
<evidence type="ECO:0000256" key="3">
    <source>
        <dbReference type="ARBA" id="ARBA00022692"/>
    </source>
</evidence>
<evidence type="ECO:0000256" key="1">
    <source>
        <dbReference type="ARBA" id="ARBA00004141"/>
    </source>
</evidence>
<keyword evidence="7" id="KW-0472">Membrane</keyword>
<keyword evidence="8" id="KW-0150">Chloroplast</keyword>
<dbReference type="InterPro" id="IPR004667">
    <property type="entry name" value="ADP_ATP_car_bac_type"/>
</dbReference>
<keyword evidence="3" id="KW-0812">Transmembrane</keyword>
<keyword evidence="10" id="KW-1185">Reference proteome</keyword>
<dbReference type="GO" id="GO:0005524">
    <property type="term" value="F:ATP binding"/>
    <property type="evidence" value="ECO:0007669"/>
    <property type="project" value="UniProtKB-KW"/>
</dbReference>
<comment type="subcellular location">
    <subcellularLocation>
        <location evidence="1">Membrane</location>
        <topology evidence="1">Multi-pass membrane protein</topology>
    </subcellularLocation>
    <subcellularLocation>
        <location evidence="8">Plastid</location>
        <location evidence="8">Chloroplast membrane</location>
        <topology evidence="8">Multi-pass membrane protein</topology>
    </subcellularLocation>
</comment>
<evidence type="ECO:0000313" key="10">
    <source>
        <dbReference type="Proteomes" id="UP000485058"/>
    </source>
</evidence>
<dbReference type="GO" id="GO:0005471">
    <property type="term" value="F:ATP:ADP antiporter activity"/>
    <property type="evidence" value="ECO:0007669"/>
    <property type="project" value="InterPro"/>
</dbReference>
<feature type="non-terminal residue" evidence="9">
    <location>
        <position position="1"/>
    </location>
</feature>
<protein>
    <recommendedName>
        <fullName evidence="8">ADP,ATP carrier protein</fullName>
    </recommendedName>
</protein>
<dbReference type="AlphaFoldDB" id="A0A699YSV8"/>
<dbReference type="GO" id="GO:0031969">
    <property type="term" value="C:chloroplast membrane"/>
    <property type="evidence" value="ECO:0007669"/>
    <property type="project" value="UniProtKB-SubCell"/>
</dbReference>
<evidence type="ECO:0000256" key="7">
    <source>
        <dbReference type="ARBA" id="ARBA00023136"/>
    </source>
</evidence>
<keyword evidence="6" id="KW-1133">Transmembrane helix</keyword>
<proteinExistence type="inferred from homology"/>
<keyword evidence="4 8" id="KW-0547">Nucleotide-binding</keyword>
<keyword evidence="8" id="KW-0934">Plastid</keyword>
<evidence type="ECO:0000256" key="2">
    <source>
        <dbReference type="ARBA" id="ARBA00022448"/>
    </source>
</evidence>
<evidence type="ECO:0000313" key="9">
    <source>
        <dbReference type="EMBL" id="GFH09884.1"/>
    </source>
</evidence>
<evidence type="ECO:0000256" key="5">
    <source>
        <dbReference type="ARBA" id="ARBA00022840"/>
    </source>
</evidence>
<feature type="non-terminal residue" evidence="9">
    <location>
        <position position="53"/>
    </location>
</feature>
<dbReference type="Proteomes" id="UP000485058">
    <property type="component" value="Unassembled WGS sequence"/>
</dbReference>
<comment type="caution">
    <text evidence="9">The sequence shown here is derived from an EMBL/GenBank/DDBJ whole genome shotgun (WGS) entry which is preliminary data.</text>
</comment>
<comment type="similarity">
    <text evidence="8">Belongs to the ADP/ATP translocase tlc family.</text>
</comment>